<gene>
    <name evidence="1" type="ORF">H640_02540</name>
</gene>
<keyword evidence="2" id="KW-1185">Reference proteome</keyword>
<organism evidence="1 2">
    <name type="scientific">Cutibacterium granulosum TM11</name>
    <dbReference type="NCBI Taxonomy" id="1292373"/>
    <lineage>
        <taxon>Bacteria</taxon>
        <taxon>Bacillati</taxon>
        <taxon>Actinomycetota</taxon>
        <taxon>Actinomycetes</taxon>
        <taxon>Propionibacteriales</taxon>
        <taxon>Propionibacteriaceae</taxon>
        <taxon>Cutibacterium</taxon>
    </lineage>
</organism>
<sequence length="119" mass="13404">MSPQNDRVGHLGVPWSIRIVHHVRYGEVLDAGEDRQNTPISGLGKYVRLRAAGYSVVLKEITGVGAEHQMGQNIAGLFATHRTPSRRQYVDERLASKAPQEKRTYLVNDRRSGLRQMEP</sequence>
<comment type="caution">
    <text evidence="1">The sequence shown here is derived from an EMBL/GenBank/DDBJ whole genome shotgun (WGS) entry which is preliminary data.</text>
</comment>
<dbReference type="EMBL" id="AOST01000025">
    <property type="protein sequence ID" value="ERF67537.1"/>
    <property type="molecule type" value="Genomic_DNA"/>
</dbReference>
<protein>
    <submittedName>
        <fullName evidence="1">Uncharacterized protein</fullName>
    </submittedName>
</protein>
<evidence type="ECO:0000313" key="2">
    <source>
        <dbReference type="Proteomes" id="UP000053711"/>
    </source>
</evidence>
<proteinExistence type="predicted"/>
<name>A0ACB4UQA1_9ACTN</name>
<dbReference type="Proteomes" id="UP000053711">
    <property type="component" value="Unassembled WGS sequence"/>
</dbReference>
<reference evidence="1 2" key="1">
    <citation type="journal article" date="2013" name="BMC Genomics">
        <title>Comparative genomics reveals distinct host-interacting traits of three major human-associated propionibacteria.</title>
        <authorList>
            <person name="Mak T.N."/>
            <person name="Schmid M."/>
            <person name="Brzuszkiewicz E."/>
            <person name="Zeng G."/>
            <person name="Meyer R."/>
            <person name="Sfanos K.S."/>
            <person name="Brinkmann V."/>
            <person name="Meyer T.F."/>
            <person name="Bruggemann H."/>
        </authorList>
    </citation>
    <scope>NUCLEOTIDE SEQUENCE [LARGE SCALE GENOMIC DNA]</scope>
    <source>
        <strain evidence="1 2">TM11</strain>
    </source>
</reference>
<accession>A0ACB4UQA1</accession>
<evidence type="ECO:0000313" key="1">
    <source>
        <dbReference type="EMBL" id="ERF67537.1"/>
    </source>
</evidence>